<dbReference type="Pfam" id="PF00480">
    <property type="entry name" value="ROK"/>
    <property type="match status" value="1"/>
</dbReference>
<reference evidence="3 5" key="2">
    <citation type="submission" date="2015-08" db="EMBL/GenBank/DDBJ databases">
        <title>Enterococcus genome sequence.</title>
        <authorList>
            <person name="Acedo J.Z."/>
            <person name="Vederas J.C."/>
        </authorList>
    </citation>
    <scope>NUCLEOTIDE SEQUENCE [LARGE SCALE GENOMIC DNA]</scope>
    <source>
        <strain evidence="3 5">49</strain>
    </source>
</reference>
<name>A0A1L8R7P3_9ENTE</name>
<protein>
    <submittedName>
        <fullName evidence="3">N-acetylmannosamine kinase</fullName>
    </submittedName>
</protein>
<reference evidence="2 4" key="1">
    <citation type="submission" date="2014-12" db="EMBL/GenBank/DDBJ databases">
        <title>Draft genome sequences of 29 type strains of Enterococci.</title>
        <authorList>
            <person name="Zhong Z."/>
            <person name="Sun Z."/>
            <person name="Liu W."/>
            <person name="Zhang W."/>
            <person name="Zhang H."/>
        </authorList>
    </citation>
    <scope>NUCLEOTIDE SEQUENCE [LARGE SCALE GENOMIC DNA]</scope>
    <source>
        <strain evidence="2 4">DSM 21207</strain>
    </source>
</reference>
<keyword evidence="3" id="KW-0418">Kinase</keyword>
<dbReference type="OrthoDB" id="9795247at2"/>
<dbReference type="RefSeq" id="WP_071864417.1">
    <property type="nucleotide sequence ID" value="NZ_JBHLVQ010000007.1"/>
</dbReference>
<dbReference type="SUPFAM" id="SSF53067">
    <property type="entry name" value="Actin-like ATPase domain"/>
    <property type="match status" value="1"/>
</dbReference>
<dbReference type="GO" id="GO:0016301">
    <property type="term" value="F:kinase activity"/>
    <property type="evidence" value="ECO:0007669"/>
    <property type="project" value="UniProtKB-KW"/>
</dbReference>
<evidence type="ECO:0000313" key="4">
    <source>
        <dbReference type="Proteomes" id="UP000182835"/>
    </source>
</evidence>
<dbReference type="InterPro" id="IPR000600">
    <property type="entry name" value="ROK"/>
</dbReference>
<dbReference type="Proteomes" id="UP000182835">
    <property type="component" value="Unassembled WGS sequence"/>
</dbReference>
<proteinExistence type="inferred from homology"/>
<dbReference type="Gene3D" id="3.30.420.40">
    <property type="match status" value="2"/>
</dbReference>
<sequence>MVLAVFDIGGSAVKYGTWKDKTLHDTGSFTTPATFAEMVAEMKQVIATIGTIDGVAISSPGAVNVKERRIDGISAVEYLHNRPIFDQLEAEFNVPVTIENDANCAGISEIELGAGTKAQNAVFVVIGTGIGGSIFINRKIYQGSHLFGGEFGLMKPFGKSILSPIGTAVNTARKFTADTGRKVDGRMLFELADQGDESAQKYLAEMYDALAHSLYDVQVSIDPEMMIIGGGISVRVDVIENIKTRLYDLLKAEGVESIMPEVVACKFKNDANLIGAAANFEVLRG</sequence>
<accession>A0A1L8R7P3</accession>
<evidence type="ECO:0000313" key="5">
    <source>
        <dbReference type="Proteomes" id="UP000216797"/>
    </source>
</evidence>
<evidence type="ECO:0000256" key="1">
    <source>
        <dbReference type="ARBA" id="ARBA00006479"/>
    </source>
</evidence>
<dbReference type="STRING" id="317010.RU96_GL002063"/>
<dbReference type="Proteomes" id="UP000216797">
    <property type="component" value="Unassembled WGS sequence"/>
</dbReference>
<dbReference type="EMBL" id="JXKG01000005">
    <property type="protein sequence ID" value="OJG15758.1"/>
    <property type="molecule type" value="Genomic_DNA"/>
</dbReference>
<comment type="caution">
    <text evidence="2">The sequence shown here is derived from an EMBL/GenBank/DDBJ whole genome shotgun (WGS) entry which is preliminary data.</text>
</comment>
<dbReference type="InterPro" id="IPR043129">
    <property type="entry name" value="ATPase_NBD"/>
</dbReference>
<organism evidence="2 4">
    <name type="scientific">Enterococcus canintestini</name>
    <dbReference type="NCBI Taxonomy" id="317010"/>
    <lineage>
        <taxon>Bacteria</taxon>
        <taxon>Bacillati</taxon>
        <taxon>Bacillota</taxon>
        <taxon>Bacilli</taxon>
        <taxon>Lactobacillales</taxon>
        <taxon>Enterococcaceae</taxon>
        <taxon>Enterococcus</taxon>
    </lineage>
</organism>
<evidence type="ECO:0000313" key="2">
    <source>
        <dbReference type="EMBL" id="OJG15758.1"/>
    </source>
</evidence>
<dbReference type="PANTHER" id="PTHR18964:SF170">
    <property type="entry name" value="SUGAR KINASE"/>
    <property type="match status" value="1"/>
</dbReference>
<comment type="similarity">
    <text evidence="1">Belongs to the ROK (NagC/XylR) family.</text>
</comment>
<keyword evidence="3" id="KW-0808">Transferase</keyword>
<dbReference type="EMBL" id="LHUG01000003">
    <property type="protein sequence ID" value="PAB01555.1"/>
    <property type="molecule type" value="Genomic_DNA"/>
</dbReference>
<dbReference type="AlphaFoldDB" id="A0A1L8R7P3"/>
<dbReference type="CDD" id="cd24152">
    <property type="entry name" value="ASKHA_NBD_ROK-like"/>
    <property type="match status" value="1"/>
</dbReference>
<gene>
    <name evidence="3" type="ORF">AKL21_03620</name>
    <name evidence="2" type="ORF">RU96_GL002063</name>
</gene>
<keyword evidence="5" id="KW-1185">Reference proteome</keyword>
<dbReference type="PANTHER" id="PTHR18964">
    <property type="entry name" value="ROK (REPRESSOR, ORF, KINASE) FAMILY"/>
    <property type="match status" value="1"/>
</dbReference>
<evidence type="ECO:0000313" key="3">
    <source>
        <dbReference type="EMBL" id="PAB01555.1"/>
    </source>
</evidence>